<evidence type="ECO:0000313" key="3">
    <source>
        <dbReference type="Proteomes" id="UP000324800"/>
    </source>
</evidence>
<evidence type="ECO:0000256" key="1">
    <source>
        <dbReference type="SAM" id="MobiDB-lite"/>
    </source>
</evidence>
<protein>
    <submittedName>
        <fullName evidence="2">Uncharacterized protein</fullName>
    </submittedName>
</protein>
<evidence type="ECO:0000313" key="2">
    <source>
        <dbReference type="EMBL" id="KAA6312853.1"/>
    </source>
</evidence>
<dbReference type="AlphaFoldDB" id="A0A5J4PX17"/>
<dbReference type="Proteomes" id="UP000324800">
    <property type="component" value="Unassembled WGS sequence"/>
</dbReference>
<sequence>DNPKIGGQYEQFDDENDSIYDDVSQESSESSEEYSEMEQEDVITPDELADLEREQLQQMPEVTQITENEEKTGKHLHKQVKTQSVSLSNALNELKTTQFIVERPDKVLIEKLYVLQREI</sequence>
<feature type="region of interest" description="Disordered" evidence="1">
    <location>
        <begin position="1"/>
        <end position="41"/>
    </location>
</feature>
<reference evidence="2 3" key="1">
    <citation type="submission" date="2019-03" db="EMBL/GenBank/DDBJ databases">
        <title>Single cell metagenomics reveals metabolic interactions within the superorganism composed of flagellate Streblomastix strix and complex community of Bacteroidetes bacteria on its surface.</title>
        <authorList>
            <person name="Treitli S.C."/>
            <person name="Kolisko M."/>
            <person name="Husnik F."/>
            <person name="Keeling P."/>
            <person name="Hampl V."/>
        </authorList>
    </citation>
    <scope>NUCLEOTIDE SEQUENCE [LARGE SCALE GENOMIC DNA]</scope>
    <source>
        <strain evidence="2">ST1C</strain>
    </source>
</reference>
<feature type="compositionally biased region" description="Acidic residues" evidence="1">
    <location>
        <begin position="11"/>
        <end position="41"/>
    </location>
</feature>
<proteinExistence type="predicted"/>
<gene>
    <name evidence="2" type="ORF">EZS28_055855</name>
</gene>
<dbReference type="EMBL" id="SNRW01048591">
    <property type="protein sequence ID" value="KAA6312853.1"/>
    <property type="molecule type" value="Genomic_DNA"/>
</dbReference>
<accession>A0A5J4PX17</accession>
<feature type="non-terminal residue" evidence="2">
    <location>
        <position position="1"/>
    </location>
</feature>
<comment type="caution">
    <text evidence="2">The sequence shown here is derived from an EMBL/GenBank/DDBJ whole genome shotgun (WGS) entry which is preliminary data.</text>
</comment>
<organism evidence="2 3">
    <name type="scientific">Streblomastix strix</name>
    <dbReference type="NCBI Taxonomy" id="222440"/>
    <lineage>
        <taxon>Eukaryota</taxon>
        <taxon>Metamonada</taxon>
        <taxon>Preaxostyla</taxon>
        <taxon>Oxymonadida</taxon>
        <taxon>Streblomastigidae</taxon>
        <taxon>Streblomastix</taxon>
    </lineage>
</organism>
<name>A0A5J4PX17_9EUKA</name>